<proteinExistence type="predicted"/>
<accession>A0A2I0JFU7</accession>
<evidence type="ECO:0000313" key="1">
    <source>
        <dbReference type="EMBL" id="PKI54760.1"/>
    </source>
</evidence>
<dbReference type="EMBL" id="PGOL01001771">
    <property type="protein sequence ID" value="PKI54760.1"/>
    <property type="molecule type" value="Genomic_DNA"/>
</dbReference>
<keyword evidence="2" id="KW-1185">Reference proteome</keyword>
<name>A0A2I0JFU7_PUNGR</name>
<feature type="non-terminal residue" evidence="1">
    <location>
        <position position="52"/>
    </location>
</feature>
<protein>
    <submittedName>
        <fullName evidence="1">Uncharacterized protein</fullName>
    </submittedName>
</protein>
<evidence type="ECO:0000313" key="2">
    <source>
        <dbReference type="Proteomes" id="UP000233551"/>
    </source>
</evidence>
<dbReference type="Proteomes" id="UP000233551">
    <property type="component" value="Unassembled WGS sequence"/>
</dbReference>
<organism evidence="1 2">
    <name type="scientific">Punica granatum</name>
    <name type="common">Pomegranate</name>
    <dbReference type="NCBI Taxonomy" id="22663"/>
    <lineage>
        <taxon>Eukaryota</taxon>
        <taxon>Viridiplantae</taxon>
        <taxon>Streptophyta</taxon>
        <taxon>Embryophyta</taxon>
        <taxon>Tracheophyta</taxon>
        <taxon>Spermatophyta</taxon>
        <taxon>Magnoliopsida</taxon>
        <taxon>eudicotyledons</taxon>
        <taxon>Gunneridae</taxon>
        <taxon>Pentapetalae</taxon>
        <taxon>rosids</taxon>
        <taxon>malvids</taxon>
        <taxon>Myrtales</taxon>
        <taxon>Lythraceae</taxon>
        <taxon>Punica</taxon>
    </lineage>
</organism>
<sequence length="52" mass="5652">MELCSPSSSGAMALTWARSISPNSLHISHPPFSMACETRRLRVCCAADQSQK</sequence>
<gene>
    <name evidence="1" type="ORF">CRG98_024862</name>
</gene>
<reference evidence="1 2" key="1">
    <citation type="submission" date="2017-11" db="EMBL/GenBank/DDBJ databases">
        <title>De-novo sequencing of pomegranate (Punica granatum L.) genome.</title>
        <authorList>
            <person name="Akparov Z."/>
            <person name="Amiraslanov A."/>
            <person name="Hajiyeva S."/>
            <person name="Abbasov M."/>
            <person name="Kaur K."/>
            <person name="Hamwieh A."/>
            <person name="Solovyev V."/>
            <person name="Salamov A."/>
            <person name="Braich B."/>
            <person name="Kosarev P."/>
            <person name="Mahmoud A."/>
            <person name="Hajiyev E."/>
            <person name="Babayeva S."/>
            <person name="Izzatullayeva V."/>
            <person name="Mammadov A."/>
            <person name="Mammadov A."/>
            <person name="Sharifova S."/>
            <person name="Ojaghi J."/>
            <person name="Eynullazada K."/>
            <person name="Bayramov B."/>
            <person name="Abdulazimova A."/>
            <person name="Shahmuradov I."/>
        </authorList>
    </citation>
    <scope>NUCLEOTIDE SEQUENCE [LARGE SCALE GENOMIC DNA]</scope>
    <source>
        <strain evidence="2">cv. AG2017</strain>
        <tissue evidence="1">Leaf</tissue>
    </source>
</reference>
<dbReference type="AlphaFoldDB" id="A0A2I0JFU7"/>
<comment type="caution">
    <text evidence="1">The sequence shown here is derived from an EMBL/GenBank/DDBJ whole genome shotgun (WGS) entry which is preliminary data.</text>
</comment>